<feature type="transmembrane region" description="Helical" evidence="1">
    <location>
        <begin position="34"/>
        <end position="53"/>
    </location>
</feature>
<dbReference type="Proteomes" id="UP001596152">
    <property type="component" value="Unassembled WGS sequence"/>
</dbReference>
<keyword evidence="1" id="KW-0812">Transmembrane</keyword>
<protein>
    <submittedName>
        <fullName evidence="2">DUF1295 domain-containing protein</fullName>
    </submittedName>
</protein>
<feature type="transmembrane region" description="Helical" evidence="1">
    <location>
        <begin position="6"/>
        <end position="27"/>
    </location>
</feature>
<keyword evidence="1" id="KW-1133">Transmembrane helix</keyword>
<evidence type="ECO:0000313" key="2">
    <source>
        <dbReference type="EMBL" id="MFC5345980.1"/>
    </source>
</evidence>
<dbReference type="EMBL" id="JBHSLF010000055">
    <property type="protein sequence ID" value="MFC5345980.1"/>
    <property type="molecule type" value="Genomic_DNA"/>
</dbReference>
<feature type="transmembrane region" description="Helical" evidence="1">
    <location>
        <begin position="65"/>
        <end position="82"/>
    </location>
</feature>
<sequence length="281" mass="31391">MTLPELVALLCLNLAALVVVMLFLWGLALRLRDVSFIDGVWPLGMLFLALITAVRTDGDATRKFLLLWLCAVWAVRLGWHLLRRWHEKGIDGRYAEIVETQEREHGWSFAKTALLFVFLPQAVLGWLTSLPVQMGQVEHAPAMGWIGWIGAVIVVVGIGFESIGDAQLSAFRKDPRNKGKVLDTGLWRYTRHPNYFGDACVWWGLWLIAAETGWVGIASVVGPIFLTFTLTRWSGIGITEKAIARTKPKYADYVRRTSAFVPMPCGSAWKRDPVSGVIGVE</sequence>
<feature type="transmembrane region" description="Helical" evidence="1">
    <location>
        <begin position="113"/>
        <end position="133"/>
    </location>
</feature>
<evidence type="ECO:0000313" key="3">
    <source>
        <dbReference type="Proteomes" id="UP001596152"/>
    </source>
</evidence>
<dbReference type="Pfam" id="PF06966">
    <property type="entry name" value="DUF1295"/>
    <property type="match status" value="1"/>
</dbReference>
<dbReference type="PANTHER" id="PTHR32251">
    <property type="entry name" value="3-OXO-5-ALPHA-STEROID 4-DEHYDROGENASE"/>
    <property type="match status" value="1"/>
</dbReference>
<evidence type="ECO:0000256" key="1">
    <source>
        <dbReference type="SAM" id="Phobius"/>
    </source>
</evidence>
<keyword evidence="1" id="KW-0472">Membrane</keyword>
<dbReference type="Gene3D" id="1.20.120.1630">
    <property type="match status" value="1"/>
</dbReference>
<gene>
    <name evidence="2" type="ORF">ACFPIE_18855</name>
</gene>
<keyword evidence="3" id="KW-1185">Reference proteome</keyword>
<proteinExistence type="predicted"/>
<name>A0ABW0FWE7_9CAUL</name>
<dbReference type="RefSeq" id="WP_374038448.1">
    <property type="nucleotide sequence ID" value="NZ_CP169082.1"/>
</dbReference>
<organism evidence="2 3">
    <name type="scientific">Brevundimonas staleyi</name>
    <dbReference type="NCBI Taxonomy" id="74326"/>
    <lineage>
        <taxon>Bacteria</taxon>
        <taxon>Pseudomonadati</taxon>
        <taxon>Pseudomonadota</taxon>
        <taxon>Alphaproteobacteria</taxon>
        <taxon>Caulobacterales</taxon>
        <taxon>Caulobacteraceae</taxon>
        <taxon>Brevundimonas</taxon>
    </lineage>
</organism>
<accession>A0ABW0FWE7</accession>
<reference evidence="3" key="1">
    <citation type="journal article" date="2019" name="Int. J. Syst. Evol. Microbiol.">
        <title>The Global Catalogue of Microorganisms (GCM) 10K type strain sequencing project: providing services to taxonomists for standard genome sequencing and annotation.</title>
        <authorList>
            <consortium name="The Broad Institute Genomics Platform"/>
            <consortium name="The Broad Institute Genome Sequencing Center for Infectious Disease"/>
            <person name="Wu L."/>
            <person name="Ma J."/>
        </authorList>
    </citation>
    <scope>NUCLEOTIDE SEQUENCE [LARGE SCALE GENOMIC DNA]</scope>
    <source>
        <strain evidence="3">JCM 12125</strain>
    </source>
</reference>
<comment type="caution">
    <text evidence="2">The sequence shown here is derived from an EMBL/GenBank/DDBJ whole genome shotgun (WGS) entry which is preliminary data.</text>
</comment>
<dbReference type="PANTHER" id="PTHR32251:SF17">
    <property type="entry name" value="STEROID 5-ALPHA REDUCTASE C-TERMINAL DOMAIN-CONTAINING PROTEIN"/>
    <property type="match status" value="1"/>
</dbReference>
<feature type="transmembrane region" description="Helical" evidence="1">
    <location>
        <begin position="145"/>
        <end position="163"/>
    </location>
</feature>
<dbReference type="PROSITE" id="PS50244">
    <property type="entry name" value="S5A_REDUCTASE"/>
    <property type="match status" value="1"/>
</dbReference>
<dbReference type="InterPro" id="IPR010721">
    <property type="entry name" value="UstE-like"/>
</dbReference>